<dbReference type="EC" id="2.1.1.163" evidence="1"/>
<evidence type="ECO:0000313" key="1">
    <source>
        <dbReference type="EMBL" id="VVV01576.1"/>
    </source>
</evidence>
<accession>A0AC61YAP1</accession>
<dbReference type="Proteomes" id="UP000356253">
    <property type="component" value="Unassembled WGS sequence"/>
</dbReference>
<dbReference type="EMBL" id="CABVMM010000011">
    <property type="protein sequence ID" value="VVV01576.1"/>
    <property type="molecule type" value="Genomic_DNA"/>
</dbReference>
<reference evidence="1" key="1">
    <citation type="submission" date="2019-09" db="EMBL/GenBank/DDBJ databases">
        <authorList>
            <person name="Rodrigo-Torres L."/>
            <person name="Arahal R. D."/>
            <person name="Lucena T."/>
        </authorList>
    </citation>
    <scope>NUCLEOTIDE SEQUENCE</scope>
    <source>
        <strain evidence="1">ISS653</strain>
    </source>
</reference>
<organism evidence="1 2">
    <name type="scientific">Mesonia oceanica</name>
    <dbReference type="NCBI Taxonomy" id="2687242"/>
    <lineage>
        <taxon>Bacteria</taxon>
        <taxon>Pseudomonadati</taxon>
        <taxon>Bacteroidota</taxon>
        <taxon>Flavobacteriia</taxon>
        <taxon>Flavobacteriales</taxon>
        <taxon>Flavobacteriaceae</taxon>
        <taxon>Mesonia</taxon>
    </lineage>
</organism>
<keyword evidence="2" id="KW-1185">Reference proteome</keyword>
<sequence>MKDNFSKDSDLYAKYRPTYPKELFTYLFDLVENKDFAWDCATGNGQVAVELAKGFNVVKATDLSDSQLENATREDNINYSVQLAEKTNFKNNQFDLITVAQAIHWFNFEQFYAEVNRTLKPNGVLAVIGYGLLTISPEIDKVIHHFYNHIIGSYWDEERKYIEENYETIPFPFEEISTPAFQIKVNWTAEDTLNYLNTWSAVKHYEKAKNESPLKEIEKDLKMVWKDEKREVSFPVLLRLGKKKSFSN</sequence>
<proteinExistence type="predicted"/>
<keyword evidence="1" id="KW-0830">Ubiquinone</keyword>
<keyword evidence="1" id="KW-0808">Transferase</keyword>
<gene>
    <name evidence="1" type="primary">ubiE_3</name>
    <name evidence="1" type="ORF">FVB9532_02868</name>
</gene>
<comment type="caution">
    <text evidence="1">The sequence shown here is derived from an EMBL/GenBank/DDBJ whole genome shotgun (WGS) entry which is preliminary data.</text>
</comment>
<keyword evidence="1" id="KW-0489">Methyltransferase</keyword>
<name>A0AC61YAP1_9FLAO</name>
<protein>
    <submittedName>
        <fullName evidence="1">Ubiquinone/menaquinone biosynthesis C-methyltransferase UbiE</fullName>
        <ecNumber evidence="1">2.1.1.163</ecNumber>
    </submittedName>
</protein>
<evidence type="ECO:0000313" key="2">
    <source>
        <dbReference type="Proteomes" id="UP000356253"/>
    </source>
</evidence>